<keyword evidence="3" id="KW-1185">Reference proteome</keyword>
<dbReference type="EMBL" id="JAYMYS010000008">
    <property type="protein sequence ID" value="KAK7383334.1"/>
    <property type="molecule type" value="Genomic_DNA"/>
</dbReference>
<feature type="compositionally biased region" description="Basic and acidic residues" evidence="1">
    <location>
        <begin position="61"/>
        <end position="71"/>
    </location>
</feature>
<dbReference type="AlphaFoldDB" id="A0AAN9RUL6"/>
<accession>A0AAN9RUL6</accession>
<name>A0AAN9RUL6_PSOTE</name>
<comment type="caution">
    <text evidence="2">The sequence shown here is derived from an EMBL/GenBank/DDBJ whole genome shotgun (WGS) entry which is preliminary data.</text>
</comment>
<dbReference type="Proteomes" id="UP001386955">
    <property type="component" value="Unassembled WGS sequence"/>
</dbReference>
<feature type="region of interest" description="Disordered" evidence="1">
    <location>
        <begin position="53"/>
        <end position="91"/>
    </location>
</feature>
<protein>
    <submittedName>
        <fullName evidence="2">Uncharacterized protein</fullName>
    </submittedName>
</protein>
<evidence type="ECO:0000313" key="2">
    <source>
        <dbReference type="EMBL" id="KAK7383334.1"/>
    </source>
</evidence>
<organism evidence="2 3">
    <name type="scientific">Psophocarpus tetragonolobus</name>
    <name type="common">Winged bean</name>
    <name type="synonym">Dolichos tetragonolobus</name>
    <dbReference type="NCBI Taxonomy" id="3891"/>
    <lineage>
        <taxon>Eukaryota</taxon>
        <taxon>Viridiplantae</taxon>
        <taxon>Streptophyta</taxon>
        <taxon>Embryophyta</taxon>
        <taxon>Tracheophyta</taxon>
        <taxon>Spermatophyta</taxon>
        <taxon>Magnoliopsida</taxon>
        <taxon>eudicotyledons</taxon>
        <taxon>Gunneridae</taxon>
        <taxon>Pentapetalae</taxon>
        <taxon>rosids</taxon>
        <taxon>fabids</taxon>
        <taxon>Fabales</taxon>
        <taxon>Fabaceae</taxon>
        <taxon>Papilionoideae</taxon>
        <taxon>50 kb inversion clade</taxon>
        <taxon>NPAAA clade</taxon>
        <taxon>indigoferoid/millettioid clade</taxon>
        <taxon>Phaseoleae</taxon>
        <taxon>Psophocarpus</taxon>
    </lineage>
</organism>
<evidence type="ECO:0000313" key="3">
    <source>
        <dbReference type="Proteomes" id="UP001386955"/>
    </source>
</evidence>
<evidence type="ECO:0000256" key="1">
    <source>
        <dbReference type="SAM" id="MobiDB-lite"/>
    </source>
</evidence>
<reference evidence="2 3" key="1">
    <citation type="submission" date="2024-01" db="EMBL/GenBank/DDBJ databases">
        <title>The genomes of 5 underutilized Papilionoideae crops provide insights into root nodulation and disease resistanc.</title>
        <authorList>
            <person name="Jiang F."/>
        </authorList>
    </citation>
    <scope>NUCLEOTIDE SEQUENCE [LARGE SCALE GENOMIC DNA]</scope>
    <source>
        <strain evidence="2">DUOXIRENSHENG_FW03</strain>
        <tissue evidence="2">Leaves</tissue>
    </source>
</reference>
<gene>
    <name evidence="2" type="ORF">VNO78_29011</name>
</gene>
<sequence length="91" mass="10136">MNPLSLVQPFRGADTATSNVNQTLHYLFSTINGVPLRWGSRAYVSMTLVGTTPHNTHLRPTKREPHVEPHHWSVTPRKVKAPPRVTCGTSP</sequence>
<proteinExistence type="predicted"/>